<dbReference type="InterPro" id="IPR036873">
    <property type="entry name" value="Rhodanese-like_dom_sf"/>
</dbReference>
<dbReference type="CDD" id="cd01519">
    <property type="entry name" value="RHOD_HSP67B2"/>
    <property type="match status" value="1"/>
</dbReference>
<gene>
    <name evidence="2" type="ORF">B0T17DRAFT_526469</name>
</gene>
<dbReference type="EMBL" id="JAULSR010000002">
    <property type="protein sequence ID" value="KAK0629778.1"/>
    <property type="molecule type" value="Genomic_DNA"/>
</dbReference>
<dbReference type="GO" id="GO:0004792">
    <property type="term" value="F:thiosulfate-cyanide sulfurtransferase activity"/>
    <property type="evidence" value="ECO:0007669"/>
    <property type="project" value="TreeGrafter"/>
</dbReference>
<dbReference type="Proteomes" id="UP001174934">
    <property type="component" value="Unassembled WGS sequence"/>
</dbReference>
<dbReference type="Gene3D" id="3.40.250.10">
    <property type="entry name" value="Rhodanese-like domain"/>
    <property type="match status" value="1"/>
</dbReference>
<evidence type="ECO:0000259" key="1">
    <source>
        <dbReference type="PROSITE" id="PS50206"/>
    </source>
</evidence>
<dbReference type="PANTHER" id="PTHR44086">
    <property type="entry name" value="THIOSULFATE SULFURTRANSFERASE RDL2, MITOCHONDRIAL-RELATED"/>
    <property type="match status" value="1"/>
</dbReference>
<keyword evidence="3" id="KW-1185">Reference proteome</keyword>
<dbReference type="InterPro" id="IPR001763">
    <property type="entry name" value="Rhodanese-like_dom"/>
</dbReference>
<evidence type="ECO:0000313" key="2">
    <source>
        <dbReference type="EMBL" id="KAK0629778.1"/>
    </source>
</evidence>
<dbReference type="SUPFAM" id="SSF52821">
    <property type="entry name" value="Rhodanese/Cell cycle control phosphatase"/>
    <property type="match status" value="1"/>
</dbReference>
<comment type="caution">
    <text evidence="2">The sequence shown here is derived from an EMBL/GenBank/DDBJ whole genome shotgun (WGS) entry which is preliminary data.</text>
</comment>
<dbReference type="PANTHER" id="PTHR44086:SF10">
    <property type="entry name" value="THIOSULFATE SULFURTRANSFERASE_RHODANESE-LIKE DOMAIN-CONTAINING PROTEIN 3"/>
    <property type="match status" value="1"/>
</dbReference>
<dbReference type="GO" id="GO:0005739">
    <property type="term" value="C:mitochondrion"/>
    <property type="evidence" value="ECO:0007669"/>
    <property type="project" value="TreeGrafter"/>
</dbReference>
<proteinExistence type="predicted"/>
<sequence length="201" mass="21787">MASRRSIARLAERAGACLQRRAITTAQQPSLIIAAAAVRRHASMTATRASLLGFSSVGGRRVSAAAPTTTKRAYSQQVAEGQSKIWDFEQIQKLIKDPKSSSVIIVDTREPGELKETGRIPGAVNISVKSAPDSYHISDEEFEDAFGYPRPAKDAEVVFYCKAGVRSRAAASLARDAGYTNVGEYPGSWLDWVERGGKVER</sequence>
<organism evidence="2 3">
    <name type="scientific">Bombardia bombarda</name>
    <dbReference type="NCBI Taxonomy" id="252184"/>
    <lineage>
        <taxon>Eukaryota</taxon>
        <taxon>Fungi</taxon>
        <taxon>Dikarya</taxon>
        <taxon>Ascomycota</taxon>
        <taxon>Pezizomycotina</taxon>
        <taxon>Sordariomycetes</taxon>
        <taxon>Sordariomycetidae</taxon>
        <taxon>Sordariales</taxon>
        <taxon>Lasiosphaeriaceae</taxon>
        <taxon>Bombardia</taxon>
    </lineage>
</organism>
<dbReference type="PROSITE" id="PS50206">
    <property type="entry name" value="RHODANESE_3"/>
    <property type="match status" value="1"/>
</dbReference>
<name>A0AA39X9I2_9PEZI</name>
<feature type="domain" description="Rhodanese" evidence="1">
    <location>
        <begin position="99"/>
        <end position="201"/>
    </location>
</feature>
<protein>
    <submittedName>
        <fullName evidence="2">Rhodanese-like domain-containing protein</fullName>
    </submittedName>
</protein>
<dbReference type="AlphaFoldDB" id="A0AA39X9I2"/>
<accession>A0AA39X9I2</accession>
<evidence type="ECO:0000313" key="3">
    <source>
        <dbReference type="Proteomes" id="UP001174934"/>
    </source>
</evidence>
<reference evidence="2" key="1">
    <citation type="submission" date="2023-06" db="EMBL/GenBank/DDBJ databases">
        <title>Genome-scale phylogeny and comparative genomics of the fungal order Sordariales.</title>
        <authorList>
            <consortium name="Lawrence Berkeley National Laboratory"/>
            <person name="Hensen N."/>
            <person name="Bonometti L."/>
            <person name="Westerberg I."/>
            <person name="Brannstrom I.O."/>
            <person name="Guillou S."/>
            <person name="Cros-Aarteil S."/>
            <person name="Calhoun S."/>
            <person name="Haridas S."/>
            <person name="Kuo A."/>
            <person name="Mondo S."/>
            <person name="Pangilinan J."/>
            <person name="Riley R."/>
            <person name="LaButti K."/>
            <person name="Andreopoulos B."/>
            <person name="Lipzen A."/>
            <person name="Chen C."/>
            <person name="Yanf M."/>
            <person name="Daum C."/>
            <person name="Ng V."/>
            <person name="Clum A."/>
            <person name="Steindorff A."/>
            <person name="Ohm R."/>
            <person name="Martin F."/>
            <person name="Silar P."/>
            <person name="Natvig D."/>
            <person name="Lalanne C."/>
            <person name="Gautier V."/>
            <person name="Ament-velasquez S.L."/>
            <person name="Kruys A."/>
            <person name="Hutchinson M.I."/>
            <person name="Powell A.J."/>
            <person name="Barry K."/>
            <person name="Miller A.N."/>
            <person name="Grigoriev I.V."/>
            <person name="Debuchy R."/>
            <person name="Gladieux P."/>
            <person name="Thoren M.H."/>
            <person name="Johannesson H."/>
        </authorList>
    </citation>
    <scope>NUCLEOTIDE SEQUENCE</scope>
    <source>
        <strain evidence="2">SMH3391-2</strain>
    </source>
</reference>
<dbReference type="Pfam" id="PF00581">
    <property type="entry name" value="Rhodanese"/>
    <property type="match status" value="1"/>
</dbReference>
<dbReference type="SMART" id="SM00450">
    <property type="entry name" value="RHOD"/>
    <property type="match status" value="1"/>
</dbReference>